<keyword evidence="2" id="KW-1003">Cell membrane</keyword>
<keyword evidence="8" id="KW-1071">Ligand-gated ion channel</keyword>
<dbReference type="OrthoDB" id="5975154at2759"/>
<evidence type="ECO:0000256" key="6">
    <source>
        <dbReference type="ARBA" id="ARBA00023136"/>
    </source>
</evidence>
<dbReference type="Pfam" id="PF02931">
    <property type="entry name" value="Neur_chan_LBD"/>
    <property type="match status" value="1"/>
</dbReference>
<keyword evidence="6" id="KW-0472">Membrane</keyword>
<dbReference type="InterPro" id="IPR002394">
    <property type="entry name" value="Nicotinic_acetylcholine_rcpt"/>
</dbReference>
<dbReference type="Proteomes" id="UP000054047">
    <property type="component" value="Unassembled WGS sequence"/>
</dbReference>
<gene>
    <name evidence="12" type="ORF">ANCDUO_06841</name>
</gene>
<organism evidence="12 13">
    <name type="scientific">Ancylostoma duodenale</name>
    <dbReference type="NCBI Taxonomy" id="51022"/>
    <lineage>
        <taxon>Eukaryota</taxon>
        <taxon>Metazoa</taxon>
        <taxon>Ecdysozoa</taxon>
        <taxon>Nematoda</taxon>
        <taxon>Chromadorea</taxon>
        <taxon>Rhabditida</taxon>
        <taxon>Rhabditina</taxon>
        <taxon>Rhabditomorpha</taxon>
        <taxon>Strongyloidea</taxon>
        <taxon>Ancylostomatidae</taxon>
        <taxon>Ancylostomatinae</taxon>
        <taxon>Ancylostoma</taxon>
    </lineage>
</organism>
<dbReference type="AlphaFoldDB" id="A0A0C2GNK2"/>
<dbReference type="PRINTS" id="PR00254">
    <property type="entry name" value="NICOTINICR"/>
</dbReference>
<evidence type="ECO:0000256" key="3">
    <source>
        <dbReference type="ARBA" id="ARBA00022692"/>
    </source>
</evidence>
<evidence type="ECO:0000256" key="7">
    <source>
        <dbReference type="ARBA" id="ARBA00023170"/>
    </source>
</evidence>
<evidence type="ECO:0000256" key="4">
    <source>
        <dbReference type="ARBA" id="ARBA00023018"/>
    </source>
</evidence>
<keyword evidence="7" id="KW-0675">Receptor</keyword>
<dbReference type="PRINTS" id="PR00252">
    <property type="entry name" value="NRIONCHANNEL"/>
</dbReference>
<dbReference type="GO" id="GO:0022848">
    <property type="term" value="F:acetylcholine-gated monoatomic cation-selective channel activity"/>
    <property type="evidence" value="ECO:0007669"/>
    <property type="project" value="InterPro"/>
</dbReference>
<evidence type="ECO:0000256" key="1">
    <source>
        <dbReference type="ARBA" id="ARBA00022448"/>
    </source>
</evidence>
<sequence>MKLLIIMSVEGQAADMGCHLANDMTRLYRYLLTGYEREVRPAVRHDRPIYVTFVFSLTQIIDVDERNQILTTNAWVRQQWSDYKLVWDPRKFGNLTKIHIPYEKIWRPDVVLYNK</sequence>
<dbReference type="SUPFAM" id="SSF63712">
    <property type="entry name" value="Nicotinic receptor ligand binding domain-like"/>
    <property type="match status" value="1"/>
</dbReference>
<evidence type="ECO:0000256" key="9">
    <source>
        <dbReference type="ARBA" id="ARBA00023303"/>
    </source>
</evidence>
<evidence type="ECO:0000256" key="10">
    <source>
        <dbReference type="ARBA" id="ARBA00034099"/>
    </source>
</evidence>
<keyword evidence="9" id="KW-0407">Ion channel</keyword>
<evidence type="ECO:0000313" key="12">
    <source>
        <dbReference type="EMBL" id="KIH62875.1"/>
    </source>
</evidence>
<dbReference type="InterPro" id="IPR006202">
    <property type="entry name" value="Neur_chan_lig-bd"/>
</dbReference>
<evidence type="ECO:0000313" key="13">
    <source>
        <dbReference type="Proteomes" id="UP000054047"/>
    </source>
</evidence>
<dbReference type="PANTHER" id="PTHR18945">
    <property type="entry name" value="NEUROTRANSMITTER GATED ION CHANNEL"/>
    <property type="match status" value="1"/>
</dbReference>
<keyword evidence="13" id="KW-1185">Reference proteome</keyword>
<name>A0A0C2GNK2_9BILA</name>
<protein>
    <recommendedName>
        <fullName evidence="11">Neurotransmitter-gated ion-channel ligand-binding domain-containing protein</fullName>
    </recommendedName>
</protein>
<keyword evidence="5" id="KW-0406">Ion transport</keyword>
<dbReference type="Gene3D" id="2.70.170.10">
    <property type="entry name" value="Neurotransmitter-gated ion-channel ligand-binding domain"/>
    <property type="match status" value="1"/>
</dbReference>
<evidence type="ECO:0000259" key="11">
    <source>
        <dbReference type="Pfam" id="PF02931"/>
    </source>
</evidence>
<dbReference type="GO" id="GO:0045211">
    <property type="term" value="C:postsynaptic membrane"/>
    <property type="evidence" value="ECO:0007669"/>
    <property type="project" value="InterPro"/>
</dbReference>
<evidence type="ECO:0000256" key="2">
    <source>
        <dbReference type="ARBA" id="ARBA00022475"/>
    </source>
</evidence>
<comment type="subcellular location">
    <subcellularLocation>
        <location evidence="10">Synaptic cell membrane</location>
        <topology evidence="10">Multi-pass membrane protein</topology>
    </subcellularLocation>
</comment>
<evidence type="ECO:0000256" key="8">
    <source>
        <dbReference type="ARBA" id="ARBA00023286"/>
    </source>
</evidence>
<feature type="domain" description="Neurotransmitter-gated ion-channel ligand-binding" evidence="11">
    <location>
        <begin position="25"/>
        <end position="115"/>
    </location>
</feature>
<dbReference type="EMBL" id="KN729022">
    <property type="protein sequence ID" value="KIH62875.1"/>
    <property type="molecule type" value="Genomic_DNA"/>
</dbReference>
<evidence type="ECO:0000256" key="5">
    <source>
        <dbReference type="ARBA" id="ARBA00023065"/>
    </source>
</evidence>
<dbReference type="GO" id="GO:0004888">
    <property type="term" value="F:transmembrane signaling receptor activity"/>
    <property type="evidence" value="ECO:0007669"/>
    <property type="project" value="InterPro"/>
</dbReference>
<keyword evidence="4" id="KW-0770">Synapse</keyword>
<keyword evidence="1" id="KW-0813">Transport</keyword>
<reference evidence="12 13" key="1">
    <citation type="submission" date="2013-12" db="EMBL/GenBank/DDBJ databases">
        <title>Draft genome of the parsitic nematode Ancylostoma duodenale.</title>
        <authorList>
            <person name="Mitreva M."/>
        </authorList>
    </citation>
    <scope>NUCLEOTIDE SEQUENCE [LARGE SCALE GENOMIC DNA]</scope>
    <source>
        <strain evidence="12 13">Zhejiang</strain>
    </source>
</reference>
<dbReference type="InterPro" id="IPR006201">
    <property type="entry name" value="Neur_channel"/>
</dbReference>
<proteinExistence type="predicted"/>
<keyword evidence="3" id="KW-0812">Transmembrane</keyword>
<accession>A0A0C2GNK2</accession>
<dbReference type="InterPro" id="IPR036734">
    <property type="entry name" value="Neur_chan_lig-bd_sf"/>
</dbReference>